<keyword evidence="4" id="KW-1185">Reference proteome</keyword>
<feature type="compositionally biased region" description="Low complexity" evidence="1">
    <location>
        <begin position="729"/>
        <end position="748"/>
    </location>
</feature>
<dbReference type="InterPro" id="IPR046535">
    <property type="entry name" value="DUF6600"/>
</dbReference>
<feature type="region of interest" description="Disordered" evidence="1">
    <location>
        <begin position="441"/>
        <end position="758"/>
    </location>
</feature>
<keyword evidence="2" id="KW-0732">Signal</keyword>
<accession>A0ABT2CW55</accession>
<evidence type="ECO:0000313" key="3">
    <source>
        <dbReference type="EMBL" id="MCS0657338.1"/>
    </source>
</evidence>
<feature type="compositionally biased region" description="Basic and acidic residues" evidence="1">
    <location>
        <begin position="704"/>
        <end position="715"/>
    </location>
</feature>
<dbReference type="EMBL" id="JANUGU010000001">
    <property type="protein sequence ID" value="MCS0657338.1"/>
    <property type="molecule type" value="Genomic_DNA"/>
</dbReference>
<dbReference type="PANTHER" id="PTHR38731:SF3">
    <property type="entry name" value="BLL6125 PROTEIN"/>
    <property type="match status" value="1"/>
</dbReference>
<name>A0ABT2CW55_9BURK</name>
<comment type="caution">
    <text evidence="3">The sequence shown here is derived from an EMBL/GenBank/DDBJ whole genome shotgun (WGS) entry which is preliminary data.</text>
</comment>
<evidence type="ECO:0000313" key="4">
    <source>
        <dbReference type="Proteomes" id="UP001204621"/>
    </source>
</evidence>
<protein>
    <recommendedName>
        <fullName evidence="5">FecR protein</fullName>
    </recommendedName>
</protein>
<dbReference type="PANTHER" id="PTHR38731">
    <property type="entry name" value="LIPL45-RELATED LIPOPROTEIN-RELATED"/>
    <property type="match status" value="1"/>
</dbReference>
<evidence type="ECO:0000256" key="1">
    <source>
        <dbReference type="SAM" id="MobiDB-lite"/>
    </source>
</evidence>
<feature type="signal peptide" evidence="2">
    <location>
        <begin position="1"/>
        <end position="19"/>
    </location>
</feature>
<gene>
    <name evidence="3" type="ORF">NX778_04580</name>
</gene>
<organism evidence="3 4">
    <name type="scientific">Massilia terrae</name>
    <dbReference type="NCBI Taxonomy" id="1811224"/>
    <lineage>
        <taxon>Bacteria</taxon>
        <taxon>Pseudomonadati</taxon>
        <taxon>Pseudomonadota</taxon>
        <taxon>Betaproteobacteria</taxon>
        <taxon>Burkholderiales</taxon>
        <taxon>Oxalobacteraceae</taxon>
        <taxon>Telluria group</taxon>
        <taxon>Massilia</taxon>
    </lineage>
</organism>
<feature type="compositionally biased region" description="Low complexity" evidence="1">
    <location>
        <begin position="547"/>
        <end position="558"/>
    </location>
</feature>
<dbReference type="Pfam" id="PF20245">
    <property type="entry name" value="DUF6600"/>
    <property type="match status" value="1"/>
</dbReference>
<dbReference type="RefSeq" id="WP_258810484.1">
    <property type="nucleotide sequence ID" value="NZ_JANUGU010000001.1"/>
</dbReference>
<evidence type="ECO:0000256" key="2">
    <source>
        <dbReference type="SAM" id="SignalP"/>
    </source>
</evidence>
<feature type="compositionally biased region" description="Basic and acidic residues" evidence="1">
    <location>
        <begin position="624"/>
        <end position="635"/>
    </location>
</feature>
<feature type="compositionally biased region" description="Polar residues" evidence="1">
    <location>
        <begin position="449"/>
        <end position="459"/>
    </location>
</feature>
<feature type="compositionally biased region" description="Basic and acidic residues" evidence="1">
    <location>
        <begin position="749"/>
        <end position="758"/>
    </location>
</feature>
<dbReference type="Proteomes" id="UP001204621">
    <property type="component" value="Unassembled WGS sequence"/>
</dbReference>
<feature type="compositionally biased region" description="Low complexity" evidence="1">
    <location>
        <begin position="474"/>
        <end position="491"/>
    </location>
</feature>
<dbReference type="PRINTS" id="PR01217">
    <property type="entry name" value="PRICHEXTENSN"/>
</dbReference>
<feature type="compositionally biased region" description="Low complexity" evidence="1">
    <location>
        <begin position="611"/>
        <end position="623"/>
    </location>
</feature>
<sequence length="758" mass="82226">MLRILVSLFLTLVCAQALADPPVRVARVAYTRGPVSFAPAGTDEWALASLNRPLVAGDRVWTEPGARDELQLGGVAVRMDGSTLLSILTLDDRALQVQLPQGTLNVRVRPGPAAGIVEVDTPNLALTIDQPGHYRVSVDPSGNTTTVRVDDGQAQAFGQNQAYTINPGQDFRFIGPDLRNVQALDPRYRDDFDRWCFERDRRTDRARAVRYVSPAMIGYEDLDDYGSWRMVPDYGNVWIPRSVPRGWAPYRDGHWAWIEPWGWTWIDDAPWGFAVTHYGRWAYVDRGWCWVPEPANAMPVYAPALVVFAAAGLFLEHDRRRGPDVAWFPLAPHEAYRPPYQASPRYLSAINFNAGNAPPANYRNRTVNGAVTAVPVNVFTRAQPVRGAGVAVPSARFAQAPLTVAPQVQAGRESVAGRSAGGHRPAQALLARPAMTRMRPAVAGAGQAPATQVPGTQAPQPVPTPGRQSGVRGQGPAIAPGPHGAGPQAMPTQIAPLPPGEGRNPHLPPGQQHGRPVGPGAAPMPVLPQGEQAGARRGPPQHPLEHQQAPAVAPQAGVPVPPRTLQESVAQQHQREPGQVPQAAPRPQEPPPGRREAMQGPHAAVPHPQIAPQRVEAAAPQAAPHREAPRQEPAHEQPVPQRPQPLHTQAAPSHPEPAHPHVQAPALRPEPAHVQAPVQRPEPPRPQAAPRQEPPRPQPAPHQEPPRPRQPEPRAEPSQPQPRPHPAEARPAPQQHQPQQAREGQAQHGHNEQNDDKH</sequence>
<evidence type="ECO:0008006" key="5">
    <source>
        <dbReference type="Google" id="ProtNLM"/>
    </source>
</evidence>
<proteinExistence type="predicted"/>
<reference evidence="3 4" key="1">
    <citation type="submission" date="2022-08" db="EMBL/GenBank/DDBJ databases">
        <title>Reclassification of Massilia species as members of the genera Telluria, Duganella, Pseudoduganella, Mokoshia gen. nov. and Zemynaea gen. nov. using orthogonal and non-orthogonal genome-based approaches.</title>
        <authorList>
            <person name="Bowman J.P."/>
        </authorList>
    </citation>
    <scope>NUCLEOTIDE SEQUENCE [LARGE SCALE GENOMIC DNA]</scope>
    <source>
        <strain evidence="3 4">JCM 31606</strain>
    </source>
</reference>
<feature type="chain" id="PRO_5047293688" description="FecR protein" evidence="2">
    <location>
        <begin position="20"/>
        <end position="758"/>
    </location>
</feature>